<feature type="compositionally biased region" description="Polar residues" evidence="7">
    <location>
        <begin position="215"/>
        <end position="228"/>
    </location>
</feature>
<dbReference type="GO" id="GO:0005886">
    <property type="term" value="C:plasma membrane"/>
    <property type="evidence" value="ECO:0007669"/>
    <property type="project" value="TreeGrafter"/>
</dbReference>
<feature type="transmembrane region" description="Helical" evidence="8">
    <location>
        <begin position="363"/>
        <end position="386"/>
    </location>
</feature>
<keyword evidence="6 8" id="KW-0472">Membrane</keyword>
<feature type="transmembrane region" description="Helical" evidence="8">
    <location>
        <begin position="166"/>
        <end position="192"/>
    </location>
</feature>
<feature type="transmembrane region" description="Helical" evidence="8">
    <location>
        <begin position="539"/>
        <end position="562"/>
    </location>
</feature>
<accession>A0AAD9NHG4</accession>
<evidence type="ECO:0000256" key="7">
    <source>
        <dbReference type="SAM" id="MobiDB-lite"/>
    </source>
</evidence>
<comment type="subcellular location">
    <subcellularLocation>
        <location evidence="1">Membrane</location>
        <topology evidence="1">Multi-pass membrane protein</topology>
    </subcellularLocation>
</comment>
<evidence type="ECO:0000256" key="6">
    <source>
        <dbReference type="ARBA" id="ARBA00023136"/>
    </source>
</evidence>
<evidence type="ECO:0000313" key="9">
    <source>
        <dbReference type="EMBL" id="KAK2168728.1"/>
    </source>
</evidence>
<evidence type="ECO:0000256" key="2">
    <source>
        <dbReference type="ARBA" id="ARBA00006772"/>
    </source>
</evidence>
<dbReference type="Proteomes" id="UP001209878">
    <property type="component" value="Unassembled WGS sequence"/>
</dbReference>
<dbReference type="PANTHER" id="PTHR10283">
    <property type="entry name" value="SOLUTE CARRIER FAMILY 13 MEMBER"/>
    <property type="match status" value="1"/>
</dbReference>
<dbReference type="InterPro" id="IPR001898">
    <property type="entry name" value="SLC13A/DASS"/>
</dbReference>
<dbReference type="PANTHER" id="PTHR10283:SF82">
    <property type="entry name" value="SOLUTE CARRIER FAMILY 13 MEMBER 2"/>
    <property type="match status" value="1"/>
</dbReference>
<proteinExistence type="inferred from homology"/>
<dbReference type="PROSITE" id="PS01271">
    <property type="entry name" value="NA_SULFATE"/>
    <property type="match status" value="1"/>
</dbReference>
<evidence type="ECO:0000256" key="1">
    <source>
        <dbReference type="ARBA" id="ARBA00004141"/>
    </source>
</evidence>
<evidence type="ECO:0000256" key="5">
    <source>
        <dbReference type="ARBA" id="ARBA00022989"/>
    </source>
</evidence>
<feature type="transmembrane region" description="Helical" evidence="8">
    <location>
        <begin position="634"/>
        <end position="656"/>
    </location>
</feature>
<keyword evidence="5 8" id="KW-1133">Transmembrane helix</keyword>
<dbReference type="AlphaFoldDB" id="A0AAD9NHG4"/>
<feature type="transmembrane region" description="Helical" evidence="8">
    <location>
        <begin position="591"/>
        <end position="613"/>
    </location>
</feature>
<reference evidence="9" key="1">
    <citation type="journal article" date="2023" name="Mol. Biol. Evol.">
        <title>Third-Generation Sequencing Reveals the Adaptive Role of the Epigenome in Three Deep-Sea Polychaetes.</title>
        <authorList>
            <person name="Perez M."/>
            <person name="Aroh O."/>
            <person name="Sun Y."/>
            <person name="Lan Y."/>
            <person name="Juniper S.K."/>
            <person name="Young C.R."/>
            <person name="Angers B."/>
            <person name="Qian P.Y."/>
        </authorList>
    </citation>
    <scope>NUCLEOTIDE SEQUENCE</scope>
    <source>
        <strain evidence="9">R07B-5</strain>
    </source>
</reference>
<keyword evidence="3" id="KW-0813">Transport</keyword>
<protein>
    <submittedName>
        <fullName evidence="9">Uncharacterized protein</fullName>
    </submittedName>
</protein>
<keyword evidence="4 8" id="KW-0812">Transmembrane</keyword>
<comment type="caution">
    <text evidence="9">The sequence shown here is derived from an EMBL/GenBank/DDBJ whole genome shotgun (WGS) entry which is preliminary data.</text>
</comment>
<feature type="region of interest" description="Disordered" evidence="7">
    <location>
        <begin position="215"/>
        <end position="272"/>
    </location>
</feature>
<dbReference type="GO" id="GO:0015141">
    <property type="term" value="F:succinate transmembrane transporter activity"/>
    <property type="evidence" value="ECO:0007669"/>
    <property type="project" value="UniProtKB-ARBA"/>
</dbReference>
<evidence type="ECO:0000256" key="3">
    <source>
        <dbReference type="ARBA" id="ARBA00022448"/>
    </source>
</evidence>
<dbReference type="InterPro" id="IPR031312">
    <property type="entry name" value="Na/sul_symport_CS"/>
</dbReference>
<feature type="transmembrane region" description="Helical" evidence="8">
    <location>
        <begin position="429"/>
        <end position="446"/>
    </location>
</feature>
<sequence>MSAENLVTVTCNDVKANSDCHVSTGGTMFLRHITDGNLLGIRITTQRYHSPVASSTNAIFGHRKLRVYGTQLLFRVMGERRVSHKHKGNVLSSCVTQAYMNALDATPLTKKQLGKVQVCEKTYLDTNFLFLGGLMVAIAVEKCFLHKRLALGALLIVGSQPQRLMLGFMVVTAIMSMWISNTATAAMMVPIVHSVLEQLRVNLMKAEQQTGFGASSIVSTGQESSNEVTEGVVQTDGTPEKEGAKEDEEGNPVLEVVNVDSPKPSNSPDENEKTIALTRAVSLRVVADTSPSTAALVQQKKEEFAKQKNELLAGFEDFSRAMRLSVAYAANVGGTATITGSPTNLVAKEMLDQLSNGEYELSFFSWFVIAFPNACLSLAWAWFWLLTYNMGFRFFLASFSKDTGEAKRVNDASMEVLKEEYKSMGKMSFAEKAVLIHFILLALLWFTRNPGFVKGWAVLFKSKYVTDGTVGITIGVSLFVFPSRMPSLNCFSKSAAPALLDWATVNRKMAWNVILLMGGGFALADACKTSGLSKAVGKVLNKILLLPPTLTVFVLCLLVSIFSEVTSNTTTNTLFLQVLGALAIDLEINPLYVMIPVTICASCAFMLPVATPPNAIVFSYGDNLRISDMIKSGWMMNLMCIVIVQLGTNTWAYSWFDYGHVPEWAVKNKTIAKP</sequence>
<evidence type="ECO:0000256" key="4">
    <source>
        <dbReference type="ARBA" id="ARBA00022692"/>
    </source>
</evidence>
<comment type="similarity">
    <text evidence="2">Belongs to the SLC13A/DASS transporter (TC 2.A.47) family. NADC subfamily.</text>
</comment>
<organism evidence="9 10">
    <name type="scientific">Ridgeia piscesae</name>
    <name type="common">Tubeworm</name>
    <dbReference type="NCBI Taxonomy" id="27915"/>
    <lineage>
        <taxon>Eukaryota</taxon>
        <taxon>Metazoa</taxon>
        <taxon>Spiralia</taxon>
        <taxon>Lophotrochozoa</taxon>
        <taxon>Annelida</taxon>
        <taxon>Polychaeta</taxon>
        <taxon>Sedentaria</taxon>
        <taxon>Canalipalpata</taxon>
        <taxon>Sabellida</taxon>
        <taxon>Siboglinidae</taxon>
        <taxon>Ridgeia</taxon>
    </lineage>
</organism>
<evidence type="ECO:0000313" key="10">
    <source>
        <dbReference type="Proteomes" id="UP001209878"/>
    </source>
</evidence>
<keyword evidence="10" id="KW-1185">Reference proteome</keyword>
<gene>
    <name evidence="9" type="ORF">NP493_1219g00000</name>
</gene>
<name>A0AAD9NHG4_RIDPI</name>
<dbReference type="EMBL" id="JAODUO010001217">
    <property type="protein sequence ID" value="KAK2168728.1"/>
    <property type="molecule type" value="Genomic_DNA"/>
</dbReference>
<dbReference type="Pfam" id="PF00939">
    <property type="entry name" value="Na_sulph_symp"/>
    <property type="match status" value="1"/>
</dbReference>
<evidence type="ECO:0000256" key="8">
    <source>
        <dbReference type="SAM" id="Phobius"/>
    </source>
</evidence>